<dbReference type="AlphaFoldDB" id="A0A818FYS4"/>
<accession>A0A818FYS4</accession>
<evidence type="ECO:0000313" key="1">
    <source>
        <dbReference type="EMBL" id="CAF3481006.1"/>
    </source>
</evidence>
<protein>
    <submittedName>
        <fullName evidence="1">Uncharacterized protein</fullName>
    </submittedName>
</protein>
<evidence type="ECO:0000313" key="2">
    <source>
        <dbReference type="Proteomes" id="UP000663865"/>
    </source>
</evidence>
<comment type="caution">
    <text evidence="1">The sequence shown here is derived from an EMBL/GenBank/DDBJ whole genome shotgun (WGS) entry which is preliminary data.</text>
</comment>
<reference evidence="1" key="1">
    <citation type="submission" date="2021-02" db="EMBL/GenBank/DDBJ databases">
        <authorList>
            <person name="Nowell W R."/>
        </authorList>
    </citation>
    <scope>NUCLEOTIDE SEQUENCE</scope>
</reference>
<gene>
    <name evidence="1" type="ORF">KIK155_LOCUS14502</name>
</gene>
<proteinExistence type="predicted"/>
<dbReference type="Proteomes" id="UP000663865">
    <property type="component" value="Unassembled WGS sequence"/>
</dbReference>
<organism evidence="1 2">
    <name type="scientific">Rotaria socialis</name>
    <dbReference type="NCBI Taxonomy" id="392032"/>
    <lineage>
        <taxon>Eukaryota</taxon>
        <taxon>Metazoa</taxon>
        <taxon>Spiralia</taxon>
        <taxon>Gnathifera</taxon>
        <taxon>Rotifera</taxon>
        <taxon>Eurotatoria</taxon>
        <taxon>Bdelloidea</taxon>
        <taxon>Philodinida</taxon>
        <taxon>Philodinidae</taxon>
        <taxon>Rotaria</taxon>
    </lineage>
</organism>
<dbReference type="EMBL" id="CAJNYV010002450">
    <property type="protein sequence ID" value="CAF3481006.1"/>
    <property type="molecule type" value="Genomic_DNA"/>
</dbReference>
<sequence>MSTHINEPGAINAGEADDVVLTALIPFSGALSPEERLNNRHDPLVRHEAQPAGSGSSQTVARRERREMLLEVNRALTAPIPRTSPLPSPSTITRILNTGPPPEATPTSLQPAKPSTITPYTRFIMERIISSSNPAIAGVLDVGGVILTDNEDNDGDEDSLLMATWTVRITIIWARQAPCPVFTLAWSLRPASFLMFLFL</sequence>
<name>A0A818FYS4_9BILA</name>